<reference evidence="2" key="1">
    <citation type="journal article" date="2018" name="Nat. Plants">
        <title>Whole-genome landscape of Medicago truncatula symbiotic genes.</title>
        <authorList>
            <person name="Pecrix Y."/>
            <person name="Staton S.E."/>
            <person name="Sallet E."/>
            <person name="Lelandais-Briere C."/>
            <person name="Moreau S."/>
            <person name="Carrere S."/>
            <person name="Blein T."/>
            <person name="Jardinaud M.F."/>
            <person name="Latrasse D."/>
            <person name="Zouine M."/>
            <person name="Zahm M."/>
            <person name="Kreplak J."/>
            <person name="Mayjonade B."/>
            <person name="Satge C."/>
            <person name="Perez M."/>
            <person name="Cauet S."/>
            <person name="Marande W."/>
            <person name="Chantry-Darmon C."/>
            <person name="Lopez-Roques C."/>
            <person name="Bouchez O."/>
            <person name="Berard A."/>
            <person name="Debelle F."/>
            <person name="Munos S."/>
            <person name="Bendahmane A."/>
            <person name="Berges H."/>
            <person name="Niebel A."/>
            <person name="Buitink J."/>
            <person name="Frugier F."/>
            <person name="Benhamed M."/>
            <person name="Crespi M."/>
            <person name="Gouzy J."/>
            <person name="Gamas P."/>
        </authorList>
    </citation>
    <scope>NUCLEOTIDE SEQUENCE [LARGE SCALE GENOMIC DNA]</scope>
    <source>
        <strain evidence="2">cv. Jemalong A17</strain>
    </source>
</reference>
<proteinExistence type="predicted"/>
<sequence>MDTIVLFSHQPVCLLLPTDFNYYVFHFSHDIVFQHSIFNPSIKFSSHSLRIMLCFLHLFNIPCS</sequence>
<comment type="caution">
    <text evidence="1">The sequence shown here is derived from an EMBL/GenBank/DDBJ whole genome shotgun (WGS) entry which is preliminary data.</text>
</comment>
<gene>
    <name evidence="1" type="ORF">MtrunA17_Chr7g0264141</name>
</gene>
<dbReference type="Gramene" id="rna43190">
    <property type="protein sequence ID" value="RHN48471.1"/>
    <property type="gene ID" value="gene43190"/>
</dbReference>
<organism evidence="1 2">
    <name type="scientific">Medicago truncatula</name>
    <name type="common">Barrel medic</name>
    <name type="synonym">Medicago tribuloides</name>
    <dbReference type="NCBI Taxonomy" id="3880"/>
    <lineage>
        <taxon>Eukaryota</taxon>
        <taxon>Viridiplantae</taxon>
        <taxon>Streptophyta</taxon>
        <taxon>Embryophyta</taxon>
        <taxon>Tracheophyta</taxon>
        <taxon>Spermatophyta</taxon>
        <taxon>Magnoliopsida</taxon>
        <taxon>eudicotyledons</taxon>
        <taxon>Gunneridae</taxon>
        <taxon>Pentapetalae</taxon>
        <taxon>rosids</taxon>
        <taxon>fabids</taxon>
        <taxon>Fabales</taxon>
        <taxon>Fabaceae</taxon>
        <taxon>Papilionoideae</taxon>
        <taxon>50 kb inversion clade</taxon>
        <taxon>NPAAA clade</taxon>
        <taxon>Hologalegina</taxon>
        <taxon>IRL clade</taxon>
        <taxon>Trifolieae</taxon>
        <taxon>Medicago</taxon>
    </lineage>
</organism>
<name>A0A396H7G4_MEDTR</name>
<dbReference type="Proteomes" id="UP000265566">
    <property type="component" value="Chromosome 7"/>
</dbReference>
<dbReference type="EMBL" id="PSQE01000007">
    <property type="protein sequence ID" value="RHN48471.1"/>
    <property type="molecule type" value="Genomic_DNA"/>
</dbReference>
<protein>
    <submittedName>
        <fullName evidence="1">Uncharacterized protein</fullName>
    </submittedName>
</protein>
<accession>A0A396H7G4</accession>
<evidence type="ECO:0000313" key="2">
    <source>
        <dbReference type="Proteomes" id="UP000265566"/>
    </source>
</evidence>
<dbReference type="AlphaFoldDB" id="A0A396H7G4"/>
<evidence type="ECO:0000313" key="1">
    <source>
        <dbReference type="EMBL" id="RHN48471.1"/>
    </source>
</evidence>